<protein>
    <submittedName>
        <fullName evidence="9">Sugar ABC transporter permease</fullName>
    </submittedName>
</protein>
<dbReference type="PANTHER" id="PTHR30193:SF37">
    <property type="entry name" value="INNER MEMBRANE ABC TRANSPORTER PERMEASE PROTEIN YCJO"/>
    <property type="match status" value="1"/>
</dbReference>
<proteinExistence type="inferred from homology"/>
<feature type="transmembrane region" description="Helical" evidence="7">
    <location>
        <begin position="90"/>
        <end position="111"/>
    </location>
</feature>
<sequence length="310" mass="34870">MEKLIMAVAGSSQRASSQFLKRLRSSLPWYPFIIINALVFVLFNLIPWFSMFRYSVLKTDLLSTREFVGLDHFVRMFADAKLHKAMLNTAWFTLMYIPLLVVASLGVAILVNRPLRGMKAFRAVYFLPNITSVAVLALIFRRFLSPRPDGPLNFLIGLVGIPPQKWLIDVYQAMPSIVGISLWEAFGYFMVIWLAGLQAIPNELYDAAKVDGANGWRLHRYVTIPLLRPTAAFIIVIATIGALQVFGSIFILTGGGPVNATTTVVYQIYNEAFNFGRFGYASALSILFFAMILIIALIQSRYLRFGDDVY</sequence>
<dbReference type="GO" id="GO:0055085">
    <property type="term" value="P:transmembrane transport"/>
    <property type="evidence" value="ECO:0007669"/>
    <property type="project" value="InterPro"/>
</dbReference>
<dbReference type="AlphaFoldDB" id="A0A6B0YNS7"/>
<reference evidence="9" key="1">
    <citation type="submission" date="2019-09" db="EMBL/GenBank/DDBJ databases">
        <title>Characterisation of the sponge microbiome using genome-centric metagenomics.</title>
        <authorList>
            <person name="Engelberts J.P."/>
            <person name="Robbins S.J."/>
            <person name="De Goeij J.M."/>
            <person name="Aranda M."/>
            <person name="Bell S.C."/>
            <person name="Webster N.S."/>
        </authorList>
    </citation>
    <scope>NUCLEOTIDE SEQUENCE</scope>
    <source>
        <strain evidence="9">SB0664_bin_27</strain>
    </source>
</reference>
<accession>A0A6B0YNS7</accession>
<comment type="caution">
    <text evidence="9">The sequence shown here is derived from an EMBL/GenBank/DDBJ whole genome shotgun (WGS) entry which is preliminary data.</text>
</comment>
<keyword evidence="5 7" id="KW-1133">Transmembrane helix</keyword>
<dbReference type="Pfam" id="PF00528">
    <property type="entry name" value="BPD_transp_1"/>
    <property type="match status" value="1"/>
</dbReference>
<gene>
    <name evidence="9" type="ORF">F4Y42_04515</name>
</gene>
<dbReference type="InterPro" id="IPR051393">
    <property type="entry name" value="ABC_transporter_permease"/>
</dbReference>
<dbReference type="EMBL" id="VXRG01000039">
    <property type="protein sequence ID" value="MXY92696.1"/>
    <property type="molecule type" value="Genomic_DNA"/>
</dbReference>
<keyword evidence="3" id="KW-1003">Cell membrane</keyword>
<dbReference type="SUPFAM" id="SSF161098">
    <property type="entry name" value="MetI-like"/>
    <property type="match status" value="1"/>
</dbReference>
<evidence type="ECO:0000313" key="9">
    <source>
        <dbReference type="EMBL" id="MXY92696.1"/>
    </source>
</evidence>
<name>A0A6B0YNS7_9CHLR</name>
<dbReference type="InterPro" id="IPR035906">
    <property type="entry name" value="MetI-like_sf"/>
</dbReference>
<evidence type="ECO:0000256" key="4">
    <source>
        <dbReference type="ARBA" id="ARBA00022692"/>
    </source>
</evidence>
<evidence type="ECO:0000256" key="2">
    <source>
        <dbReference type="ARBA" id="ARBA00022448"/>
    </source>
</evidence>
<keyword evidence="2 7" id="KW-0813">Transport</keyword>
<feature type="transmembrane region" description="Helical" evidence="7">
    <location>
        <begin position="173"/>
        <end position="195"/>
    </location>
</feature>
<keyword evidence="6 7" id="KW-0472">Membrane</keyword>
<comment type="similarity">
    <text evidence="7">Belongs to the binding-protein-dependent transport system permease family.</text>
</comment>
<dbReference type="InterPro" id="IPR000515">
    <property type="entry name" value="MetI-like"/>
</dbReference>
<comment type="subcellular location">
    <subcellularLocation>
        <location evidence="1 7">Cell membrane</location>
        <topology evidence="1 7">Multi-pass membrane protein</topology>
    </subcellularLocation>
</comment>
<evidence type="ECO:0000256" key="3">
    <source>
        <dbReference type="ARBA" id="ARBA00022475"/>
    </source>
</evidence>
<dbReference type="PANTHER" id="PTHR30193">
    <property type="entry name" value="ABC TRANSPORTER PERMEASE PROTEIN"/>
    <property type="match status" value="1"/>
</dbReference>
<evidence type="ECO:0000256" key="6">
    <source>
        <dbReference type="ARBA" id="ARBA00023136"/>
    </source>
</evidence>
<feature type="transmembrane region" description="Helical" evidence="7">
    <location>
        <begin position="29"/>
        <end position="49"/>
    </location>
</feature>
<evidence type="ECO:0000259" key="8">
    <source>
        <dbReference type="PROSITE" id="PS50928"/>
    </source>
</evidence>
<feature type="transmembrane region" description="Helical" evidence="7">
    <location>
        <begin position="230"/>
        <end position="252"/>
    </location>
</feature>
<dbReference type="GO" id="GO:0005886">
    <property type="term" value="C:plasma membrane"/>
    <property type="evidence" value="ECO:0007669"/>
    <property type="project" value="UniProtKB-SubCell"/>
</dbReference>
<evidence type="ECO:0000256" key="5">
    <source>
        <dbReference type="ARBA" id="ARBA00022989"/>
    </source>
</evidence>
<evidence type="ECO:0000256" key="7">
    <source>
        <dbReference type="RuleBase" id="RU363032"/>
    </source>
</evidence>
<feature type="domain" description="ABC transmembrane type-1" evidence="8">
    <location>
        <begin position="86"/>
        <end position="299"/>
    </location>
</feature>
<dbReference type="CDD" id="cd06261">
    <property type="entry name" value="TM_PBP2"/>
    <property type="match status" value="1"/>
</dbReference>
<feature type="transmembrane region" description="Helical" evidence="7">
    <location>
        <begin position="278"/>
        <end position="298"/>
    </location>
</feature>
<keyword evidence="4 7" id="KW-0812">Transmembrane</keyword>
<organism evidence="9">
    <name type="scientific">Caldilineaceae bacterium SB0664_bin_27</name>
    <dbReference type="NCBI Taxonomy" id="2605260"/>
    <lineage>
        <taxon>Bacteria</taxon>
        <taxon>Bacillati</taxon>
        <taxon>Chloroflexota</taxon>
        <taxon>Caldilineae</taxon>
        <taxon>Caldilineales</taxon>
        <taxon>Caldilineaceae</taxon>
    </lineage>
</organism>
<dbReference type="Gene3D" id="1.10.3720.10">
    <property type="entry name" value="MetI-like"/>
    <property type="match status" value="1"/>
</dbReference>
<feature type="transmembrane region" description="Helical" evidence="7">
    <location>
        <begin position="123"/>
        <end position="144"/>
    </location>
</feature>
<evidence type="ECO:0000256" key="1">
    <source>
        <dbReference type="ARBA" id="ARBA00004651"/>
    </source>
</evidence>
<dbReference type="PROSITE" id="PS50928">
    <property type="entry name" value="ABC_TM1"/>
    <property type="match status" value="1"/>
</dbReference>